<reference evidence="1" key="2">
    <citation type="journal article" date="2015" name="Data Brief">
        <title>Shoot transcriptome of the giant reed, Arundo donax.</title>
        <authorList>
            <person name="Barrero R.A."/>
            <person name="Guerrero F.D."/>
            <person name="Moolhuijzen P."/>
            <person name="Goolsby J.A."/>
            <person name="Tidwell J."/>
            <person name="Bellgard S.E."/>
            <person name="Bellgard M.I."/>
        </authorList>
    </citation>
    <scope>NUCLEOTIDE SEQUENCE</scope>
    <source>
        <tissue evidence="1">Shoot tissue taken approximately 20 cm above the soil surface</tissue>
    </source>
</reference>
<name>A0A0A9H5F1_ARUDO</name>
<dbReference type="EMBL" id="GBRH01165909">
    <property type="protein sequence ID" value="JAE31987.1"/>
    <property type="molecule type" value="Transcribed_RNA"/>
</dbReference>
<dbReference type="AlphaFoldDB" id="A0A0A9H5F1"/>
<sequence length="28" mass="3124">MQTLLLVILPKVKQSLLLQQIHPKGLGN</sequence>
<organism evidence="1">
    <name type="scientific">Arundo donax</name>
    <name type="common">Giant reed</name>
    <name type="synonym">Donax arundinaceus</name>
    <dbReference type="NCBI Taxonomy" id="35708"/>
    <lineage>
        <taxon>Eukaryota</taxon>
        <taxon>Viridiplantae</taxon>
        <taxon>Streptophyta</taxon>
        <taxon>Embryophyta</taxon>
        <taxon>Tracheophyta</taxon>
        <taxon>Spermatophyta</taxon>
        <taxon>Magnoliopsida</taxon>
        <taxon>Liliopsida</taxon>
        <taxon>Poales</taxon>
        <taxon>Poaceae</taxon>
        <taxon>PACMAD clade</taxon>
        <taxon>Arundinoideae</taxon>
        <taxon>Arundineae</taxon>
        <taxon>Arundo</taxon>
    </lineage>
</organism>
<accession>A0A0A9H5F1</accession>
<protein>
    <submittedName>
        <fullName evidence="1">Uncharacterized protein</fullName>
    </submittedName>
</protein>
<reference evidence="1" key="1">
    <citation type="submission" date="2014-09" db="EMBL/GenBank/DDBJ databases">
        <authorList>
            <person name="Magalhaes I.L.F."/>
            <person name="Oliveira U."/>
            <person name="Santos F.R."/>
            <person name="Vidigal T.H.D.A."/>
            <person name="Brescovit A.D."/>
            <person name="Santos A.J."/>
        </authorList>
    </citation>
    <scope>NUCLEOTIDE SEQUENCE</scope>
    <source>
        <tissue evidence="1">Shoot tissue taken approximately 20 cm above the soil surface</tissue>
    </source>
</reference>
<proteinExistence type="predicted"/>
<evidence type="ECO:0000313" key="1">
    <source>
        <dbReference type="EMBL" id="JAE31987.1"/>
    </source>
</evidence>